<proteinExistence type="predicted"/>
<protein>
    <submittedName>
        <fullName evidence="1">Uncharacterized protein</fullName>
    </submittedName>
</protein>
<dbReference type="OrthoDB" id="2627360at2"/>
<keyword evidence="2" id="KW-1185">Reference proteome</keyword>
<dbReference type="RefSeq" id="WP_146949829.1">
    <property type="nucleotide sequence ID" value="NZ_VOQF01000009.1"/>
</dbReference>
<dbReference type="EMBL" id="VOQF01000009">
    <property type="protein sequence ID" value="TXC89564.1"/>
    <property type="molecule type" value="Genomic_DNA"/>
</dbReference>
<accession>A0A5C6VY77</accession>
<gene>
    <name evidence="1" type="ORF">FS935_16925</name>
</gene>
<evidence type="ECO:0000313" key="1">
    <source>
        <dbReference type="EMBL" id="TXC89564.1"/>
    </source>
</evidence>
<dbReference type="Proteomes" id="UP000321363">
    <property type="component" value="Unassembled WGS sequence"/>
</dbReference>
<evidence type="ECO:0000313" key="2">
    <source>
        <dbReference type="Proteomes" id="UP000321363"/>
    </source>
</evidence>
<name>A0A5C6VY77_9BACI</name>
<comment type="caution">
    <text evidence="1">The sequence shown here is derived from an EMBL/GenBank/DDBJ whole genome shotgun (WGS) entry which is preliminary data.</text>
</comment>
<reference evidence="1 2" key="1">
    <citation type="journal article" date="2005" name="Int. J. Syst. Evol. Microbiol.">
        <title>Bacillus litoralis sp. nov., isolated from a tidal flat of the Yellow Sea in Korea.</title>
        <authorList>
            <person name="Yoon J.H."/>
            <person name="Oh T.K."/>
        </authorList>
    </citation>
    <scope>NUCLEOTIDE SEQUENCE [LARGE SCALE GENOMIC DNA]</scope>
    <source>
        <strain evidence="1 2">SW-211</strain>
    </source>
</reference>
<sequence>MELRKLSDYYLTNETFSGNKLSQLILDLKQYQSNIPNHNQNDYQKFISKISSSKVSSVHIAGD</sequence>
<dbReference type="AlphaFoldDB" id="A0A5C6VY77"/>
<organism evidence="1 2">
    <name type="scientific">Metabacillus litoralis</name>
    <dbReference type="NCBI Taxonomy" id="152268"/>
    <lineage>
        <taxon>Bacteria</taxon>
        <taxon>Bacillati</taxon>
        <taxon>Bacillota</taxon>
        <taxon>Bacilli</taxon>
        <taxon>Bacillales</taxon>
        <taxon>Bacillaceae</taxon>
        <taxon>Metabacillus</taxon>
    </lineage>
</organism>